<dbReference type="InterPro" id="IPR036271">
    <property type="entry name" value="Tet_transcr_reg_TetR-rel_C_sf"/>
</dbReference>
<dbReference type="PANTHER" id="PTHR30055">
    <property type="entry name" value="HTH-TYPE TRANSCRIPTIONAL REGULATOR RUTR"/>
    <property type="match status" value="1"/>
</dbReference>
<keyword evidence="2 4" id="KW-0238">DNA-binding</keyword>
<keyword evidence="1" id="KW-0805">Transcription regulation</keyword>
<keyword evidence="3" id="KW-0804">Transcription</keyword>
<dbReference type="Gene3D" id="1.10.357.10">
    <property type="entry name" value="Tetracycline Repressor, domain 2"/>
    <property type="match status" value="1"/>
</dbReference>
<dbReference type="InterPro" id="IPR050109">
    <property type="entry name" value="HTH-type_TetR-like_transc_reg"/>
</dbReference>
<evidence type="ECO:0000256" key="3">
    <source>
        <dbReference type="ARBA" id="ARBA00023163"/>
    </source>
</evidence>
<feature type="domain" description="HTH tetR-type" evidence="5">
    <location>
        <begin position="6"/>
        <end position="66"/>
    </location>
</feature>
<evidence type="ECO:0000256" key="4">
    <source>
        <dbReference type="PROSITE-ProRule" id="PRU00335"/>
    </source>
</evidence>
<dbReference type="PRINTS" id="PR00455">
    <property type="entry name" value="HTHTETR"/>
</dbReference>
<sequence>MGRKQAYTQAELLDTTKRLLLEHGYDGFHLKLLSRHLHGARSTIYQYYGNKEQIVAACMKSVMMNMLESASLVDESDCMKALEQVLRIYIQESAFHQLLGSINKINTADAPSAAEDLAFVEQSHITLKDQLSRLFARAQQQGALRKDVPLPILIGVFFNFINTPNMLGIPTAQWSRHLFDIWLNGARE</sequence>
<dbReference type="GO" id="GO:0000976">
    <property type="term" value="F:transcription cis-regulatory region binding"/>
    <property type="evidence" value="ECO:0007669"/>
    <property type="project" value="TreeGrafter"/>
</dbReference>
<dbReference type="OrthoDB" id="153047at2"/>
<proteinExistence type="predicted"/>
<organism evidence="6 7">
    <name type="scientific">Cohnella faecalis</name>
    <dbReference type="NCBI Taxonomy" id="2315694"/>
    <lineage>
        <taxon>Bacteria</taxon>
        <taxon>Bacillati</taxon>
        <taxon>Bacillota</taxon>
        <taxon>Bacilli</taxon>
        <taxon>Bacillales</taxon>
        <taxon>Paenibacillaceae</taxon>
        <taxon>Cohnella</taxon>
    </lineage>
</organism>
<keyword evidence="7" id="KW-1185">Reference proteome</keyword>
<evidence type="ECO:0000259" key="5">
    <source>
        <dbReference type="PROSITE" id="PS50977"/>
    </source>
</evidence>
<gene>
    <name evidence="6" type="ORF">D3H35_24590</name>
</gene>
<dbReference type="InterPro" id="IPR009057">
    <property type="entry name" value="Homeodomain-like_sf"/>
</dbReference>
<dbReference type="AlphaFoldDB" id="A0A398CRJ7"/>
<evidence type="ECO:0000256" key="1">
    <source>
        <dbReference type="ARBA" id="ARBA00023015"/>
    </source>
</evidence>
<dbReference type="EMBL" id="QXJM01000040">
    <property type="protein sequence ID" value="RIE01534.1"/>
    <property type="molecule type" value="Genomic_DNA"/>
</dbReference>
<protein>
    <submittedName>
        <fullName evidence="6">TetR/AcrR family transcriptional regulator</fullName>
    </submittedName>
</protein>
<dbReference type="RefSeq" id="WP_119151787.1">
    <property type="nucleotide sequence ID" value="NZ_JBHSOV010000040.1"/>
</dbReference>
<evidence type="ECO:0000313" key="7">
    <source>
        <dbReference type="Proteomes" id="UP000266340"/>
    </source>
</evidence>
<comment type="caution">
    <text evidence="6">The sequence shown here is derived from an EMBL/GenBank/DDBJ whole genome shotgun (WGS) entry which is preliminary data.</text>
</comment>
<dbReference type="GO" id="GO:0003700">
    <property type="term" value="F:DNA-binding transcription factor activity"/>
    <property type="evidence" value="ECO:0007669"/>
    <property type="project" value="TreeGrafter"/>
</dbReference>
<dbReference type="InterPro" id="IPR001647">
    <property type="entry name" value="HTH_TetR"/>
</dbReference>
<feature type="DNA-binding region" description="H-T-H motif" evidence="4">
    <location>
        <begin position="29"/>
        <end position="48"/>
    </location>
</feature>
<dbReference type="Proteomes" id="UP000266340">
    <property type="component" value="Unassembled WGS sequence"/>
</dbReference>
<accession>A0A398CRJ7</accession>
<dbReference type="PROSITE" id="PS50977">
    <property type="entry name" value="HTH_TETR_2"/>
    <property type="match status" value="1"/>
</dbReference>
<dbReference type="Pfam" id="PF00440">
    <property type="entry name" value="TetR_N"/>
    <property type="match status" value="1"/>
</dbReference>
<reference evidence="6 7" key="1">
    <citation type="submission" date="2018-09" db="EMBL/GenBank/DDBJ databases">
        <title>Cohnella cavernae sp. nov., isolated from a karst cave.</title>
        <authorList>
            <person name="Zhu H."/>
        </authorList>
    </citation>
    <scope>NUCLEOTIDE SEQUENCE [LARGE SCALE GENOMIC DNA]</scope>
    <source>
        <strain evidence="6 7">K2E09-144</strain>
    </source>
</reference>
<dbReference type="SUPFAM" id="SSF46689">
    <property type="entry name" value="Homeodomain-like"/>
    <property type="match status" value="1"/>
</dbReference>
<name>A0A398CRJ7_9BACL</name>
<dbReference type="SUPFAM" id="SSF48498">
    <property type="entry name" value="Tetracyclin repressor-like, C-terminal domain"/>
    <property type="match status" value="1"/>
</dbReference>
<dbReference type="PANTHER" id="PTHR30055:SF238">
    <property type="entry name" value="MYCOFACTOCIN BIOSYNTHESIS TRANSCRIPTIONAL REGULATOR MFTR-RELATED"/>
    <property type="match status" value="1"/>
</dbReference>
<evidence type="ECO:0000313" key="6">
    <source>
        <dbReference type="EMBL" id="RIE01534.1"/>
    </source>
</evidence>
<evidence type="ECO:0000256" key="2">
    <source>
        <dbReference type="ARBA" id="ARBA00023125"/>
    </source>
</evidence>